<dbReference type="SUPFAM" id="SSF103256">
    <property type="entry name" value="Hypothetical protein TM0160"/>
    <property type="match status" value="1"/>
</dbReference>
<dbReference type="InterPro" id="IPR003729">
    <property type="entry name" value="Bi_nuclease_dom"/>
</dbReference>
<dbReference type="PANTHER" id="PTHR15160:SF1">
    <property type="entry name" value="VON HIPPEL-LINDAU DISEASE TUMOR SUPPRESSOR"/>
    <property type="match status" value="1"/>
</dbReference>
<comment type="caution">
    <text evidence="2">The sequence shown here is derived from an EMBL/GenBank/DDBJ whole genome shotgun (WGS) entry which is preliminary data.</text>
</comment>
<accession>A0A542CSA1</accession>
<sequence length="169" mass="18197">MHVKGVVLVPPETAPVMLLRETTGDQRWLAIAIGAPEAEALLAAQQQVEHPRPGTVELIGRVLEAFGRQLVRVEVTDLRDGVFLSDLVLDGDLRITARPSDAVAIGLRAGVPVEVAETVLDTAAVDIELADAVDPSDPASSTTTGDQERQIEDFRALLDQTDPEDFRDN</sequence>
<dbReference type="AlphaFoldDB" id="A0A542CSA1"/>
<evidence type="ECO:0000313" key="3">
    <source>
        <dbReference type="Proteomes" id="UP000320876"/>
    </source>
</evidence>
<name>A0A542CSA1_AMYCI</name>
<dbReference type="Pfam" id="PF02577">
    <property type="entry name" value="BFN_dom"/>
    <property type="match status" value="1"/>
</dbReference>
<evidence type="ECO:0000313" key="2">
    <source>
        <dbReference type="EMBL" id="TQI93697.1"/>
    </source>
</evidence>
<feature type="domain" description="BFN" evidence="1">
    <location>
        <begin position="1"/>
        <end position="127"/>
    </location>
</feature>
<dbReference type="Gene3D" id="3.10.690.10">
    <property type="entry name" value="Bifunctional nuclease domain"/>
    <property type="match status" value="1"/>
</dbReference>
<reference evidence="2 3" key="1">
    <citation type="submission" date="2019-06" db="EMBL/GenBank/DDBJ databases">
        <title>Sequencing the genomes of 1000 actinobacteria strains.</title>
        <authorList>
            <person name="Klenk H.-P."/>
        </authorList>
    </citation>
    <scope>NUCLEOTIDE SEQUENCE [LARGE SCALE GENOMIC DNA]</scope>
    <source>
        <strain evidence="2 3">DSM 45679</strain>
    </source>
</reference>
<dbReference type="EMBL" id="VFML01000002">
    <property type="protein sequence ID" value="TQI93697.1"/>
    <property type="molecule type" value="Genomic_DNA"/>
</dbReference>
<dbReference type="GO" id="GO:0004518">
    <property type="term" value="F:nuclease activity"/>
    <property type="evidence" value="ECO:0007669"/>
    <property type="project" value="InterPro"/>
</dbReference>
<dbReference type="PROSITE" id="PS51658">
    <property type="entry name" value="BFN"/>
    <property type="match status" value="1"/>
</dbReference>
<dbReference type="PANTHER" id="PTHR15160">
    <property type="entry name" value="VON HIPPEL-LINDAU PROTEIN"/>
    <property type="match status" value="1"/>
</dbReference>
<keyword evidence="3" id="KW-1185">Reference proteome</keyword>
<protein>
    <recommendedName>
        <fullName evidence="1">BFN domain-containing protein</fullName>
    </recommendedName>
</protein>
<dbReference type="InterPro" id="IPR036104">
    <property type="entry name" value="BFN_sf"/>
</dbReference>
<gene>
    <name evidence="2" type="ORF">FB471_5837</name>
</gene>
<organism evidence="2 3">
    <name type="scientific">Amycolatopsis cihanbeyliensis</name>
    <dbReference type="NCBI Taxonomy" id="1128664"/>
    <lineage>
        <taxon>Bacteria</taxon>
        <taxon>Bacillati</taxon>
        <taxon>Actinomycetota</taxon>
        <taxon>Actinomycetes</taxon>
        <taxon>Pseudonocardiales</taxon>
        <taxon>Pseudonocardiaceae</taxon>
        <taxon>Amycolatopsis</taxon>
    </lineage>
</organism>
<proteinExistence type="predicted"/>
<dbReference type="Proteomes" id="UP000320876">
    <property type="component" value="Unassembled WGS sequence"/>
</dbReference>
<evidence type="ECO:0000259" key="1">
    <source>
        <dbReference type="PROSITE" id="PS51658"/>
    </source>
</evidence>